<keyword evidence="3" id="KW-0408">Iron</keyword>
<name>A0A926NSB5_9SPHI</name>
<evidence type="ECO:0000256" key="4">
    <source>
        <dbReference type="ARBA" id="ARBA00023014"/>
    </source>
</evidence>
<evidence type="ECO:0000313" key="7">
    <source>
        <dbReference type="Proteomes" id="UP000619078"/>
    </source>
</evidence>
<keyword evidence="1" id="KW-0001">2Fe-2S</keyword>
<dbReference type="Proteomes" id="UP000619078">
    <property type="component" value="Unassembled WGS sequence"/>
</dbReference>
<proteinExistence type="predicted"/>
<organism evidence="6 7">
    <name type="scientific">Mucilaginibacter glaciei</name>
    <dbReference type="NCBI Taxonomy" id="2772109"/>
    <lineage>
        <taxon>Bacteria</taxon>
        <taxon>Pseudomonadati</taxon>
        <taxon>Bacteroidota</taxon>
        <taxon>Sphingobacteriia</taxon>
        <taxon>Sphingobacteriales</taxon>
        <taxon>Sphingobacteriaceae</taxon>
        <taxon>Mucilaginibacter</taxon>
    </lineage>
</organism>
<dbReference type="EMBL" id="JACWMX010000003">
    <property type="protein sequence ID" value="MBD1393045.1"/>
    <property type="molecule type" value="Genomic_DNA"/>
</dbReference>
<keyword evidence="7" id="KW-1185">Reference proteome</keyword>
<evidence type="ECO:0000256" key="1">
    <source>
        <dbReference type="ARBA" id="ARBA00022714"/>
    </source>
</evidence>
<evidence type="ECO:0000259" key="5">
    <source>
        <dbReference type="PROSITE" id="PS51296"/>
    </source>
</evidence>
<keyword evidence="2" id="KW-0479">Metal-binding</keyword>
<feature type="domain" description="Rieske" evidence="5">
    <location>
        <begin position="48"/>
        <end position="139"/>
    </location>
</feature>
<comment type="caution">
    <text evidence="6">The sequence shown here is derived from an EMBL/GenBank/DDBJ whole genome shotgun (WGS) entry which is preliminary data.</text>
</comment>
<dbReference type="SUPFAM" id="SSF50022">
    <property type="entry name" value="ISP domain"/>
    <property type="match status" value="1"/>
</dbReference>
<reference evidence="6" key="1">
    <citation type="submission" date="2020-09" db="EMBL/GenBank/DDBJ databases">
        <title>Novel species of Mucilaginibacter isolated from a glacier on the Tibetan Plateau.</title>
        <authorList>
            <person name="Liu Q."/>
            <person name="Xin Y.-H."/>
        </authorList>
    </citation>
    <scope>NUCLEOTIDE SEQUENCE</scope>
    <source>
        <strain evidence="6">ZB1P21</strain>
    </source>
</reference>
<dbReference type="GO" id="GO:0051537">
    <property type="term" value="F:2 iron, 2 sulfur cluster binding"/>
    <property type="evidence" value="ECO:0007669"/>
    <property type="project" value="UniProtKB-KW"/>
</dbReference>
<protein>
    <submittedName>
        <fullName evidence="6">Rieske 2Fe-2S domain-containing protein</fullName>
    </submittedName>
</protein>
<dbReference type="Pfam" id="PF00355">
    <property type="entry name" value="Rieske"/>
    <property type="match status" value="1"/>
</dbReference>
<evidence type="ECO:0000313" key="6">
    <source>
        <dbReference type="EMBL" id="MBD1393045.1"/>
    </source>
</evidence>
<dbReference type="GO" id="GO:0046872">
    <property type="term" value="F:metal ion binding"/>
    <property type="evidence" value="ECO:0007669"/>
    <property type="project" value="UniProtKB-KW"/>
</dbReference>
<accession>A0A926NSB5</accession>
<evidence type="ECO:0000256" key="3">
    <source>
        <dbReference type="ARBA" id="ARBA00023004"/>
    </source>
</evidence>
<evidence type="ECO:0000256" key="2">
    <source>
        <dbReference type="ARBA" id="ARBA00022723"/>
    </source>
</evidence>
<keyword evidence="4" id="KW-0411">Iron-sulfur</keyword>
<dbReference type="PROSITE" id="PS51296">
    <property type="entry name" value="RIESKE"/>
    <property type="match status" value="1"/>
</dbReference>
<dbReference type="AlphaFoldDB" id="A0A926NSB5"/>
<dbReference type="InterPro" id="IPR017941">
    <property type="entry name" value="Rieske_2Fe-2S"/>
</dbReference>
<dbReference type="Gene3D" id="2.102.10.10">
    <property type="entry name" value="Rieske [2Fe-2S] iron-sulphur domain"/>
    <property type="match status" value="1"/>
</dbReference>
<sequence length="141" mass="14576">MDRKEFLSAIGVTAASFALINCVGCAKGGEASSVSVNGPTGIDFTLDLTTTANAALLTNGGYLATNGIIVARTTVGAYIAVQQSCTHQSYNLVYQANSQRFYCNNHGATFSEAGAVTASPAPRSLTTYTTVLTGTSLRVHS</sequence>
<gene>
    <name evidence="6" type="ORF">IDJ76_08045</name>
</gene>
<dbReference type="InterPro" id="IPR036922">
    <property type="entry name" value="Rieske_2Fe-2S_sf"/>
</dbReference>
<dbReference type="RefSeq" id="WP_191162566.1">
    <property type="nucleotide sequence ID" value="NZ_JACWMX010000003.1"/>
</dbReference>